<sequence>MRRFPDTGALSRMKELLFDHIKKSNEVMYQESSKVLKTRLNKMIKTLEELLAETHTDTSKYLRKEIGDMIMLAVAKDDEAREKVRLVRNTLRKDLKLELNILEAAWVRSASEPTDSLLSVKTEGKPFDESSDDDDNTEDAEDTDDSNSSDEAQSISDDVEDS</sequence>
<organism evidence="2 3">
    <name type="scientific">Sclerotinia nivalis</name>
    <dbReference type="NCBI Taxonomy" id="352851"/>
    <lineage>
        <taxon>Eukaryota</taxon>
        <taxon>Fungi</taxon>
        <taxon>Dikarya</taxon>
        <taxon>Ascomycota</taxon>
        <taxon>Pezizomycotina</taxon>
        <taxon>Leotiomycetes</taxon>
        <taxon>Helotiales</taxon>
        <taxon>Sclerotiniaceae</taxon>
        <taxon>Sclerotinia</taxon>
    </lineage>
</organism>
<keyword evidence="3" id="KW-1185">Reference proteome</keyword>
<dbReference type="OrthoDB" id="3598281at2759"/>
<dbReference type="Proteomes" id="UP001152300">
    <property type="component" value="Unassembled WGS sequence"/>
</dbReference>
<evidence type="ECO:0000256" key="1">
    <source>
        <dbReference type="SAM" id="MobiDB-lite"/>
    </source>
</evidence>
<name>A0A9X0DIL7_9HELO</name>
<reference evidence="2" key="1">
    <citation type="submission" date="2022-11" db="EMBL/GenBank/DDBJ databases">
        <title>Genome Resource of Sclerotinia nivalis Strain SnTB1, a Plant Pathogen Isolated from American Ginseng.</title>
        <authorList>
            <person name="Fan S."/>
        </authorList>
    </citation>
    <scope>NUCLEOTIDE SEQUENCE</scope>
    <source>
        <strain evidence="2">SnTB1</strain>
    </source>
</reference>
<dbReference type="AlphaFoldDB" id="A0A9X0DIL7"/>
<protein>
    <submittedName>
        <fullName evidence="2">Uncharacterized protein</fullName>
    </submittedName>
</protein>
<comment type="caution">
    <text evidence="2">The sequence shown here is derived from an EMBL/GenBank/DDBJ whole genome shotgun (WGS) entry which is preliminary data.</text>
</comment>
<dbReference type="EMBL" id="JAPEIS010000010">
    <property type="protein sequence ID" value="KAJ8062133.1"/>
    <property type="molecule type" value="Genomic_DNA"/>
</dbReference>
<feature type="compositionally biased region" description="Acidic residues" evidence="1">
    <location>
        <begin position="129"/>
        <end position="148"/>
    </location>
</feature>
<gene>
    <name evidence="2" type="ORF">OCU04_008693</name>
</gene>
<evidence type="ECO:0000313" key="2">
    <source>
        <dbReference type="EMBL" id="KAJ8062133.1"/>
    </source>
</evidence>
<evidence type="ECO:0000313" key="3">
    <source>
        <dbReference type="Proteomes" id="UP001152300"/>
    </source>
</evidence>
<feature type="region of interest" description="Disordered" evidence="1">
    <location>
        <begin position="111"/>
        <end position="162"/>
    </location>
</feature>
<accession>A0A9X0DIL7</accession>
<proteinExistence type="predicted"/>